<reference evidence="2" key="1">
    <citation type="journal article" date="2020" name="mSystems">
        <title>Genome- and Community-Level Interaction Insights into Carbon Utilization and Element Cycling Functions of Hydrothermarchaeota in Hydrothermal Sediment.</title>
        <authorList>
            <person name="Zhou Z."/>
            <person name="Liu Y."/>
            <person name="Xu W."/>
            <person name="Pan J."/>
            <person name="Luo Z.H."/>
            <person name="Li M."/>
        </authorList>
    </citation>
    <scope>NUCLEOTIDE SEQUENCE [LARGE SCALE GENOMIC DNA]</scope>
    <source>
        <strain evidence="2">SpSt-381</strain>
    </source>
</reference>
<gene>
    <name evidence="2" type="ORF">ENR23_00770</name>
</gene>
<protein>
    <recommendedName>
        <fullName evidence="3">Peptidase C39 domain-containing protein</fullName>
    </recommendedName>
</protein>
<dbReference type="EMBL" id="DSQF01000002">
    <property type="protein sequence ID" value="HGZ41955.1"/>
    <property type="molecule type" value="Genomic_DNA"/>
</dbReference>
<organism evidence="2">
    <name type="scientific">Eiseniibacteriota bacterium</name>
    <dbReference type="NCBI Taxonomy" id="2212470"/>
    <lineage>
        <taxon>Bacteria</taxon>
        <taxon>Candidatus Eiseniibacteriota</taxon>
    </lineage>
</organism>
<feature type="region of interest" description="Disordered" evidence="1">
    <location>
        <begin position="1"/>
        <end position="72"/>
    </location>
</feature>
<feature type="compositionally biased region" description="Gly residues" evidence="1">
    <location>
        <begin position="1"/>
        <end position="17"/>
    </location>
</feature>
<evidence type="ECO:0008006" key="3">
    <source>
        <dbReference type="Google" id="ProtNLM"/>
    </source>
</evidence>
<sequence length="273" mass="28350">MGRGCVRQRGGGGGGLRGAHPQAGPVPAARLPRRPPRGPRAHGGAREERDGAHHPAHGPLGGPTRHTRLSGRRAATSLSAAMDARLAVPRADRAPRVVARAARVAALALALDLAGAVSARATGGGAVRLAVPIVAQSPERCGPAALQMVLAHLGADSATVAAADSTWRPEFRGALATDLAAFARARGYHARLARLGADSLVALLREGVAPIVLLRRGVGPLRRGHWAVVTGWDPMRARFVLHDGGARPVEVARRALERDARAADGQVLLVRRP</sequence>
<feature type="compositionally biased region" description="Basic and acidic residues" evidence="1">
    <location>
        <begin position="44"/>
        <end position="53"/>
    </location>
</feature>
<accession>A0A832MK18</accession>
<feature type="compositionally biased region" description="Basic residues" evidence="1">
    <location>
        <begin position="31"/>
        <end position="40"/>
    </location>
</feature>
<evidence type="ECO:0000313" key="2">
    <source>
        <dbReference type="EMBL" id="HGZ41955.1"/>
    </source>
</evidence>
<dbReference type="Gene3D" id="3.90.70.10">
    <property type="entry name" value="Cysteine proteinases"/>
    <property type="match status" value="1"/>
</dbReference>
<evidence type="ECO:0000256" key="1">
    <source>
        <dbReference type="SAM" id="MobiDB-lite"/>
    </source>
</evidence>
<comment type="caution">
    <text evidence="2">The sequence shown here is derived from an EMBL/GenBank/DDBJ whole genome shotgun (WGS) entry which is preliminary data.</text>
</comment>
<name>A0A832MK18_UNCEI</name>
<dbReference type="AlphaFoldDB" id="A0A832MK18"/>
<proteinExistence type="predicted"/>